<protein>
    <recommendedName>
        <fullName evidence="6">mTERF domain-containing protein, mitochondrial</fullName>
    </recommendedName>
</protein>
<feature type="region of interest" description="Disordered" evidence="3">
    <location>
        <begin position="265"/>
        <end position="287"/>
    </location>
</feature>
<comment type="similarity">
    <text evidence="1">Belongs to the mTERF family.</text>
</comment>
<dbReference type="PROSITE" id="PS51257">
    <property type="entry name" value="PROKAR_LIPOPROTEIN"/>
    <property type="match status" value="1"/>
</dbReference>
<dbReference type="Pfam" id="PF02536">
    <property type="entry name" value="mTERF"/>
    <property type="match status" value="2"/>
</dbReference>
<sequence length="786" mass="87561">MSNFPLRVSAAAVLATTLLTATSSLSWSGGCRRRHTCANDEPKVRSAASRLFMTVDPVRESALKAFDVQASAATFSSEQAAAAGISPQQQQQQKSNNTNKSNSKNTNSNNARRRKRQKEWKARRSPTVDSTLLRFIGQQKESLLPAATAPTPLARKKEATLLAETLPYQDNPDVTKEKEQSSTPTTMQVMPNGKEEALAANTVNLPAASGWGQYNSHRVEKLLLSKDESLDPAAVAKAAARVQAQVLARTMRRRIRTFLKERDETWKSSADAPSLNRIQNSPSPDHSLEESMEVLMSHGLTAKDITDILQHSPGIMLMRPRRNSNDEIMDGADEKSMDDNDTEDYSDVNGECLDDTVDRVFKILCVTLKLRQYDARKIVRASPGLLTMRGSKSAEAMVSLFHRMGVSHNALARDKAALTVALSRSPSSMFRLVAFLASDAIRMPVGKVGPLLRRPVSRALLDAVAPLPQQQLNNHNANNNLISNNGSNMTTTSTAPLEALESELDPWIVSALWGKQSQVRRDQTNDIYKKMTKTAWTLRNQIGTADLGKVVAAYPSVLLLDAQEQILPNAEYLMDNLGICEGDLPRVLQLYPSLLGLPIERMEAVANFLRSLGVESEEMSSMFRSFPALLTLDVETNMKPVVAFLHSIGVMDIGRFLTRIPPILGYSVDQELMPKWKHLKMVSSDARFEVTKFPAYFSYPLERVIKARYEYIQDVKRFPAQLINVEKVVSYGDLDFATKILRDNDDGLEFRAFLDKRKETLRPLKKKRALKQKDRPGPTLQPIKQV</sequence>
<dbReference type="Gene3D" id="1.25.70.10">
    <property type="entry name" value="Transcription termination factor 3, mitochondrial"/>
    <property type="match status" value="2"/>
</dbReference>
<dbReference type="AlphaFoldDB" id="A0A7S2YH38"/>
<feature type="chain" id="PRO_5030624383" description="mTERF domain-containing protein, mitochondrial" evidence="4">
    <location>
        <begin position="27"/>
        <end position="786"/>
    </location>
</feature>
<feature type="region of interest" description="Disordered" evidence="3">
    <location>
        <begin position="81"/>
        <end position="128"/>
    </location>
</feature>
<feature type="region of interest" description="Disordered" evidence="3">
    <location>
        <begin position="765"/>
        <end position="786"/>
    </location>
</feature>
<dbReference type="InterPro" id="IPR038538">
    <property type="entry name" value="MTERF_sf"/>
</dbReference>
<feature type="compositionally biased region" description="Basic residues" evidence="3">
    <location>
        <begin position="111"/>
        <end position="124"/>
    </location>
</feature>
<evidence type="ECO:0000256" key="2">
    <source>
        <dbReference type="ARBA" id="ARBA00022946"/>
    </source>
</evidence>
<keyword evidence="4" id="KW-0732">Signal</keyword>
<accession>A0A7S2YH38</accession>
<dbReference type="PROSITE" id="PS50096">
    <property type="entry name" value="IQ"/>
    <property type="match status" value="1"/>
</dbReference>
<organism evidence="5">
    <name type="scientific">Entomoneis paludosa</name>
    <dbReference type="NCBI Taxonomy" id="265537"/>
    <lineage>
        <taxon>Eukaryota</taxon>
        <taxon>Sar</taxon>
        <taxon>Stramenopiles</taxon>
        <taxon>Ochrophyta</taxon>
        <taxon>Bacillariophyta</taxon>
        <taxon>Bacillariophyceae</taxon>
        <taxon>Bacillariophycidae</taxon>
        <taxon>Entomoneidaceae</taxon>
        <taxon>Entomoneis</taxon>
    </lineage>
</organism>
<proteinExistence type="inferred from homology"/>
<dbReference type="PANTHER" id="PTHR13068:SF151">
    <property type="entry name" value="TRANSCRIPTION TERMINATION FACTOR MTERF9, CHLOROPLASTIC"/>
    <property type="match status" value="1"/>
</dbReference>
<dbReference type="PANTHER" id="PTHR13068">
    <property type="entry name" value="CGI-12 PROTEIN-RELATED"/>
    <property type="match status" value="1"/>
</dbReference>
<evidence type="ECO:0000313" key="5">
    <source>
        <dbReference type="EMBL" id="CAD9976354.1"/>
    </source>
</evidence>
<dbReference type="EMBL" id="HBHT01024885">
    <property type="protein sequence ID" value="CAD9976354.1"/>
    <property type="molecule type" value="Transcribed_RNA"/>
</dbReference>
<dbReference type="InterPro" id="IPR003690">
    <property type="entry name" value="MTERF"/>
</dbReference>
<evidence type="ECO:0000256" key="4">
    <source>
        <dbReference type="SAM" id="SignalP"/>
    </source>
</evidence>
<reference evidence="5" key="1">
    <citation type="submission" date="2021-01" db="EMBL/GenBank/DDBJ databases">
        <authorList>
            <person name="Corre E."/>
            <person name="Pelletier E."/>
            <person name="Niang G."/>
            <person name="Scheremetjew M."/>
            <person name="Finn R."/>
            <person name="Kale V."/>
            <person name="Holt S."/>
            <person name="Cochrane G."/>
            <person name="Meng A."/>
            <person name="Brown T."/>
            <person name="Cohen L."/>
        </authorList>
    </citation>
    <scope>NUCLEOTIDE SEQUENCE</scope>
    <source>
        <strain evidence="5">CCMP125</strain>
    </source>
</reference>
<gene>
    <name evidence="5" type="ORF">APAL1065_LOCUS16696</name>
</gene>
<dbReference type="GO" id="GO:0003676">
    <property type="term" value="F:nucleic acid binding"/>
    <property type="evidence" value="ECO:0007669"/>
    <property type="project" value="InterPro"/>
</dbReference>
<name>A0A7S2YH38_9STRA</name>
<evidence type="ECO:0000256" key="1">
    <source>
        <dbReference type="ARBA" id="ARBA00007692"/>
    </source>
</evidence>
<evidence type="ECO:0008006" key="6">
    <source>
        <dbReference type="Google" id="ProtNLM"/>
    </source>
</evidence>
<feature type="signal peptide" evidence="4">
    <location>
        <begin position="1"/>
        <end position="26"/>
    </location>
</feature>
<evidence type="ECO:0000256" key="3">
    <source>
        <dbReference type="SAM" id="MobiDB-lite"/>
    </source>
</evidence>
<dbReference type="SMART" id="SM00733">
    <property type="entry name" value="Mterf"/>
    <property type="match status" value="6"/>
</dbReference>
<feature type="compositionally biased region" description="Low complexity" evidence="3">
    <location>
        <begin position="81"/>
        <end position="110"/>
    </location>
</feature>
<keyword evidence="2" id="KW-0809">Transit peptide</keyword>